<organism evidence="2 3">
    <name type="scientific">Colletotrichum scovillei</name>
    <dbReference type="NCBI Taxonomy" id="1209932"/>
    <lineage>
        <taxon>Eukaryota</taxon>
        <taxon>Fungi</taxon>
        <taxon>Dikarya</taxon>
        <taxon>Ascomycota</taxon>
        <taxon>Pezizomycotina</taxon>
        <taxon>Sordariomycetes</taxon>
        <taxon>Hypocreomycetidae</taxon>
        <taxon>Glomerellales</taxon>
        <taxon>Glomerellaceae</taxon>
        <taxon>Colletotrichum</taxon>
        <taxon>Colletotrichum acutatum species complex</taxon>
    </lineage>
</organism>
<gene>
    <name evidence="2" type="ORF">JMJ77_005824</name>
</gene>
<feature type="region of interest" description="Disordered" evidence="1">
    <location>
        <begin position="64"/>
        <end position="96"/>
    </location>
</feature>
<keyword evidence="3" id="KW-1185">Reference proteome</keyword>
<comment type="caution">
    <text evidence="2">The sequence shown here is derived from an EMBL/GenBank/DDBJ whole genome shotgun (WGS) entry which is preliminary data.</text>
</comment>
<accession>A0A9P7UKS3</accession>
<sequence length="162" mass="17686">MTPVDSKGSRGPEFGRAATGCGLTGCKGLEASRLLCALVGDLVFGGRPFRYVSKQRTELPRLARSLGPQPQSHPGSQFIRSPARNLTPAPDSQPPPNVTEWVVASASVARRPPRQTTAMNPLRLTVDWERLCYLFQHCIRSPGRMIWSLASIYSPVATARDT</sequence>
<dbReference type="AlphaFoldDB" id="A0A9P7UKS3"/>
<dbReference type="Proteomes" id="UP000699042">
    <property type="component" value="Unassembled WGS sequence"/>
</dbReference>
<proteinExistence type="predicted"/>
<evidence type="ECO:0000313" key="2">
    <source>
        <dbReference type="EMBL" id="KAG7058448.1"/>
    </source>
</evidence>
<evidence type="ECO:0000313" key="3">
    <source>
        <dbReference type="Proteomes" id="UP000699042"/>
    </source>
</evidence>
<feature type="compositionally biased region" description="Polar residues" evidence="1">
    <location>
        <begin position="68"/>
        <end position="79"/>
    </location>
</feature>
<name>A0A9P7UKS3_9PEZI</name>
<reference evidence="2" key="1">
    <citation type="submission" date="2021-05" db="EMBL/GenBank/DDBJ databases">
        <title>Comparative genomics of three Colletotrichum scovillei strains and genetic complementation revealed genes involved fungal growth and virulence on chili pepper.</title>
        <authorList>
            <person name="Hsieh D.-K."/>
            <person name="Chuang S.-C."/>
            <person name="Chen C.-Y."/>
            <person name="Chao Y.-T."/>
            <person name="Lu M.-Y.J."/>
            <person name="Lee M.-H."/>
            <person name="Shih M.-C."/>
        </authorList>
    </citation>
    <scope>NUCLEOTIDE SEQUENCE</scope>
    <source>
        <strain evidence="2">Coll-153</strain>
    </source>
</reference>
<evidence type="ECO:0000256" key="1">
    <source>
        <dbReference type="SAM" id="MobiDB-lite"/>
    </source>
</evidence>
<protein>
    <submittedName>
        <fullName evidence="2">Uncharacterized protein</fullName>
    </submittedName>
</protein>
<dbReference type="EMBL" id="JAESDN010000001">
    <property type="protein sequence ID" value="KAG7058448.1"/>
    <property type="molecule type" value="Genomic_DNA"/>
</dbReference>